<evidence type="ECO:0000313" key="2">
    <source>
        <dbReference type="EMBL" id="AMO23071.1"/>
    </source>
</evidence>
<dbReference type="RefSeq" id="WP_061498439.1">
    <property type="nucleotide sequence ID" value="NZ_CP010951.1"/>
</dbReference>
<feature type="transmembrane region" description="Helical" evidence="1">
    <location>
        <begin position="177"/>
        <end position="196"/>
    </location>
</feature>
<keyword evidence="1" id="KW-0812">Transmembrane</keyword>
<proteinExistence type="predicted"/>
<dbReference type="Pfam" id="PF04240">
    <property type="entry name" value="Caroten_synth"/>
    <property type="match status" value="1"/>
</dbReference>
<feature type="transmembrane region" description="Helical" evidence="1">
    <location>
        <begin position="234"/>
        <end position="255"/>
    </location>
</feature>
<name>A0A127JSW0_9BURK</name>
<sequence length="267" mass="28463">MSLPRVASVFGVFAILLLAWTAQAYPWLTVALVAASLALGAVSLWSASVLYGPRAAATFLALGASLGWFAEQTGSALGWFFGHYSYTDVLGPRLGNVPLVIPVMWFGLCHTGLLMANLLLWRAPVGPWRGWRVALLAALLAAMLVTAFDLGADPYFVYQLKAWVMAKKDGGWFGETVRGFEGWMVVSFAIVAAFLAARPPGVVPASAAARRAALAPVLLYAGLMLFQMVAVQPIALRVTAFFAMGIPALAAAVAWQHWARRPAEAAA</sequence>
<feature type="transmembrane region" description="Helical" evidence="1">
    <location>
        <begin position="101"/>
        <end position="121"/>
    </location>
</feature>
<keyword evidence="1" id="KW-0472">Membrane</keyword>
<feature type="transmembrane region" description="Helical" evidence="1">
    <location>
        <begin position="133"/>
        <end position="157"/>
    </location>
</feature>
<dbReference type="PANTHER" id="PTHR39419">
    <property type="entry name" value="SLL0814 PROTEIN"/>
    <property type="match status" value="1"/>
</dbReference>
<dbReference type="InterPro" id="IPR007354">
    <property type="entry name" value="CruF-like"/>
</dbReference>
<organism evidence="2 3">
    <name type="scientific">Ramlibacter tataouinensis</name>
    <dbReference type="NCBI Taxonomy" id="94132"/>
    <lineage>
        <taxon>Bacteria</taxon>
        <taxon>Pseudomonadati</taxon>
        <taxon>Pseudomonadota</taxon>
        <taxon>Betaproteobacteria</taxon>
        <taxon>Burkholderiales</taxon>
        <taxon>Comamonadaceae</taxon>
        <taxon>Ramlibacter</taxon>
    </lineage>
</organism>
<keyword evidence="1" id="KW-1133">Transmembrane helix</keyword>
<accession>A0A127JSW0</accession>
<dbReference type="PATRIC" id="fig|94132.3.peg.1920"/>
<keyword evidence="3" id="KW-1185">Reference proteome</keyword>
<evidence type="ECO:0000256" key="1">
    <source>
        <dbReference type="SAM" id="Phobius"/>
    </source>
</evidence>
<evidence type="ECO:0000313" key="3">
    <source>
        <dbReference type="Proteomes" id="UP000070433"/>
    </source>
</evidence>
<feature type="transmembrane region" description="Helical" evidence="1">
    <location>
        <begin position="59"/>
        <end position="81"/>
    </location>
</feature>
<dbReference type="PANTHER" id="PTHR39419:SF1">
    <property type="entry name" value="SLL0814 PROTEIN"/>
    <property type="match status" value="1"/>
</dbReference>
<feature type="transmembrane region" description="Helical" evidence="1">
    <location>
        <begin position="208"/>
        <end position="228"/>
    </location>
</feature>
<dbReference type="Proteomes" id="UP000070433">
    <property type="component" value="Chromosome"/>
</dbReference>
<protein>
    <submittedName>
        <fullName evidence="2">Uncharacterized protein</fullName>
    </submittedName>
</protein>
<feature type="transmembrane region" description="Helical" evidence="1">
    <location>
        <begin position="34"/>
        <end position="52"/>
    </location>
</feature>
<dbReference type="OrthoDB" id="9811293at2"/>
<gene>
    <name evidence="2" type="ORF">UC35_09430</name>
</gene>
<reference evidence="2 3" key="1">
    <citation type="journal article" date="2014" name="Int. J. Syst. Evol. Microbiol.">
        <title>Ramlibacter solisilvae sp. nov., isolated from forest soil, and emended description of the genus Ramlibacter.</title>
        <authorList>
            <person name="Lee H.J."/>
            <person name="Lee S.H."/>
            <person name="Lee S.S."/>
            <person name="Lee J.S."/>
            <person name="Kim Y."/>
            <person name="Kim S.C."/>
            <person name="Jeon C.O."/>
        </authorList>
    </citation>
    <scope>NUCLEOTIDE SEQUENCE [LARGE SCALE GENOMIC DNA]</scope>
    <source>
        <strain evidence="2 3">5-10</strain>
    </source>
</reference>
<dbReference type="AlphaFoldDB" id="A0A127JSW0"/>
<dbReference type="EMBL" id="CP010951">
    <property type="protein sequence ID" value="AMO23071.1"/>
    <property type="molecule type" value="Genomic_DNA"/>
</dbReference>